<dbReference type="GO" id="GO:0044391">
    <property type="term" value="C:ribosomal subunit"/>
    <property type="evidence" value="ECO:0007669"/>
    <property type="project" value="UniProtKB-ARBA"/>
</dbReference>
<feature type="region of interest" description="Disordered" evidence="3">
    <location>
        <begin position="1"/>
        <end position="115"/>
    </location>
</feature>
<gene>
    <name evidence="4" type="ORF">JEQ12_004095</name>
</gene>
<sequence length="163" mass="17849">MQETRVRSLVPEDVSERLSPCATTTEPVLQSPGSTTTEPTAATPEAPAPQSLHSARRDATATREVHTATKAQPRARCSQREACAAAETQHNQNGKELTSWKPSPSEDGFSHDSETSWHKVYSIDSAMKKTEDTTTLVFSVDVKANKQQSKQAVKRLQDTDKAK</sequence>
<keyword evidence="2" id="KW-0687">Ribonucleoprotein</keyword>
<proteinExistence type="predicted"/>
<accession>A0A836CW88</accession>
<feature type="non-terminal residue" evidence="4">
    <location>
        <position position="163"/>
    </location>
</feature>
<dbReference type="AlphaFoldDB" id="A0A836CW88"/>
<evidence type="ECO:0000313" key="4">
    <source>
        <dbReference type="EMBL" id="KAG5201332.1"/>
    </source>
</evidence>
<protein>
    <submittedName>
        <fullName evidence="4">Uncharacterized protein</fullName>
    </submittedName>
</protein>
<feature type="compositionally biased region" description="Polar residues" evidence="3">
    <location>
        <begin position="21"/>
        <end position="34"/>
    </location>
</feature>
<feature type="compositionally biased region" description="Polar residues" evidence="3">
    <location>
        <begin position="88"/>
        <end position="102"/>
    </location>
</feature>
<keyword evidence="1" id="KW-0689">Ribosomal protein</keyword>
<name>A0A836CW88_SHEEP</name>
<feature type="compositionally biased region" description="Low complexity" evidence="3">
    <location>
        <begin position="35"/>
        <end position="49"/>
    </location>
</feature>
<reference evidence="4 5" key="1">
    <citation type="submission" date="2020-12" db="EMBL/GenBank/DDBJ databases">
        <title>De novo assembly of Tibetan sheep genome.</title>
        <authorList>
            <person name="Li X."/>
        </authorList>
    </citation>
    <scope>NUCLEOTIDE SEQUENCE [LARGE SCALE GENOMIC DNA]</scope>
    <source>
        <tissue evidence="4">Heart</tissue>
    </source>
</reference>
<feature type="compositionally biased region" description="Basic and acidic residues" evidence="3">
    <location>
        <begin position="55"/>
        <end position="67"/>
    </location>
</feature>
<dbReference type="Gene3D" id="3.30.70.330">
    <property type="match status" value="1"/>
</dbReference>
<organism evidence="4 5">
    <name type="scientific">Ovis aries</name>
    <name type="common">Sheep</name>
    <dbReference type="NCBI Taxonomy" id="9940"/>
    <lineage>
        <taxon>Eukaryota</taxon>
        <taxon>Metazoa</taxon>
        <taxon>Chordata</taxon>
        <taxon>Craniata</taxon>
        <taxon>Vertebrata</taxon>
        <taxon>Euteleostomi</taxon>
        <taxon>Mammalia</taxon>
        <taxon>Eutheria</taxon>
        <taxon>Laurasiatheria</taxon>
        <taxon>Artiodactyla</taxon>
        <taxon>Ruminantia</taxon>
        <taxon>Pecora</taxon>
        <taxon>Bovidae</taxon>
        <taxon>Caprinae</taxon>
        <taxon>Ovis</taxon>
    </lineage>
</organism>
<dbReference type="SUPFAM" id="SSF54189">
    <property type="entry name" value="Ribosomal proteins S24e, L23 and L15e"/>
    <property type="match status" value="1"/>
</dbReference>
<dbReference type="InterPro" id="IPR012677">
    <property type="entry name" value="Nucleotide-bd_a/b_plait_sf"/>
</dbReference>
<comment type="caution">
    <text evidence="4">The sequence shown here is derived from an EMBL/GenBank/DDBJ whole genome shotgun (WGS) entry which is preliminary data.</text>
</comment>
<dbReference type="GO" id="GO:0003735">
    <property type="term" value="F:structural constituent of ribosome"/>
    <property type="evidence" value="ECO:0007669"/>
    <property type="project" value="InterPro"/>
</dbReference>
<dbReference type="Proteomes" id="UP000664991">
    <property type="component" value="Unassembled WGS sequence"/>
</dbReference>
<dbReference type="GO" id="GO:0006412">
    <property type="term" value="P:translation"/>
    <property type="evidence" value="ECO:0007669"/>
    <property type="project" value="InterPro"/>
</dbReference>
<dbReference type="EMBL" id="JAEMGP010000013">
    <property type="protein sequence ID" value="KAG5201332.1"/>
    <property type="molecule type" value="Genomic_DNA"/>
</dbReference>
<dbReference type="InterPro" id="IPR012678">
    <property type="entry name" value="Ribosomal_uL23/eL15/eS24_sf"/>
</dbReference>
<evidence type="ECO:0000256" key="3">
    <source>
        <dbReference type="SAM" id="MobiDB-lite"/>
    </source>
</evidence>
<evidence type="ECO:0000256" key="1">
    <source>
        <dbReference type="ARBA" id="ARBA00022980"/>
    </source>
</evidence>
<evidence type="ECO:0000313" key="5">
    <source>
        <dbReference type="Proteomes" id="UP000664991"/>
    </source>
</evidence>
<evidence type="ECO:0000256" key="2">
    <source>
        <dbReference type="ARBA" id="ARBA00023274"/>
    </source>
</evidence>